<evidence type="ECO:0000313" key="1">
    <source>
        <dbReference type="EMBL" id="QQP54848.1"/>
    </source>
</evidence>
<dbReference type="EMBL" id="CP045894">
    <property type="protein sequence ID" value="QQP54848.1"/>
    <property type="molecule type" value="Genomic_DNA"/>
</dbReference>
<organism evidence="1 2">
    <name type="scientific">Caligus rogercresseyi</name>
    <name type="common">Sea louse</name>
    <dbReference type="NCBI Taxonomy" id="217165"/>
    <lineage>
        <taxon>Eukaryota</taxon>
        <taxon>Metazoa</taxon>
        <taxon>Ecdysozoa</taxon>
        <taxon>Arthropoda</taxon>
        <taxon>Crustacea</taxon>
        <taxon>Multicrustacea</taxon>
        <taxon>Hexanauplia</taxon>
        <taxon>Copepoda</taxon>
        <taxon>Siphonostomatoida</taxon>
        <taxon>Caligidae</taxon>
        <taxon>Caligus</taxon>
    </lineage>
</organism>
<name>A0A7T8KFK9_CALRO</name>
<keyword evidence="2" id="KW-1185">Reference proteome</keyword>
<gene>
    <name evidence="1" type="ORF">FKW44_007816</name>
</gene>
<accession>A0A7T8KFK9</accession>
<sequence length="149" mass="16384">MGPRVLPNTIGVFWGYKSPAHGTSGSAKPNQGVWGYISPANGPLGSTKPNRGVLGLQTHHQWAFGFCQTHSGCFGVTTHRQWAFGFRRTHAGCFGVTNPPPMGPQVFWGYKYFANGPSGPAEHNWAVLELQIPRQWALRFRQTQSGCFP</sequence>
<proteinExistence type="predicted"/>
<dbReference type="Proteomes" id="UP000595437">
    <property type="component" value="Chromosome 5"/>
</dbReference>
<reference evidence="2" key="1">
    <citation type="submission" date="2021-01" db="EMBL/GenBank/DDBJ databases">
        <title>Caligus Genome Assembly.</title>
        <authorList>
            <person name="Gallardo-Escarate C."/>
        </authorList>
    </citation>
    <scope>NUCLEOTIDE SEQUENCE [LARGE SCALE GENOMIC DNA]</scope>
</reference>
<dbReference type="AlphaFoldDB" id="A0A7T8KFK9"/>
<evidence type="ECO:0000313" key="2">
    <source>
        <dbReference type="Proteomes" id="UP000595437"/>
    </source>
</evidence>
<protein>
    <submittedName>
        <fullName evidence="1">Uncharacterized protein</fullName>
    </submittedName>
</protein>